<evidence type="ECO:0000259" key="1">
    <source>
        <dbReference type="PROSITE" id="PS50878"/>
    </source>
</evidence>
<protein>
    <recommendedName>
        <fullName evidence="1">Reverse transcriptase domain-containing protein</fullName>
    </recommendedName>
</protein>
<dbReference type="Proteomes" id="UP000242715">
    <property type="component" value="Unassembled WGS sequence"/>
</dbReference>
<organism evidence="2 3">
    <name type="scientific">Trifolium subterraneum</name>
    <name type="common">Subterranean clover</name>
    <dbReference type="NCBI Taxonomy" id="3900"/>
    <lineage>
        <taxon>Eukaryota</taxon>
        <taxon>Viridiplantae</taxon>
        <taxon>Streptophyta</taxon>
        <taxon>Embryophyta</taxon>
        <taxon>Tracheophyta</taxon>
        <taxon>Spermatophyta</taxon>
        <taxon>Magnoliopsida</taxon>
        <taxon>eudicotyledons</taxon>
        <taxon>Gunneridae</taxon>
        <taxon>Pentapetalae</taxon>
        <taxon>rosids</taxon>
        <taxon>fabids</taxon>
        <taxon>Fabales</taxon>
        <taxon>Fabaceae</taxon>
        <taxon>Papilionoideae</taxon>
        <taxon>50 kb inversion clade</taxon>
        <taxon>NPAAA clade</taxon>
        <taxon>Hologalegina</taxon>
        <taxon>IRL clade</taxon>
        <taxon>Trifolieae</taxon>
        <taxon>Trifolium</taxon>
    </lineage>
</organism>
<sequence>MLRRFGFSLKWRSWMKACVCGGNLSILVNGSPTEEISIKRGLKQGDPLAPLLFLLVAEGLGGLMRRVVEIARFRPFLVGSGEVPVSLLQYADDTLCIGEATIGNLWALKTVLRGFEIASGLKVNFWKSCVIGVNVPSDFLNMASEFLNCRIGITPFKYLGLPVGANSRKMATWEPMLESVRGRLGLSNQHKTCWVKWDDVCRPKDEAGLGIWDLRLVNISLLAKWRWKLLFLDTNVWKQVVIARYSNDVIGKRNLGVLDIPRNASNWWRDLCHLDGDSNWFSLAVGKRVGRGDSTYFWNEVWVGNLVEGRWQWNLLWRRERFQWEEDQYHDFVDVIASFIPLDNHDKWLWLGDGIQGFTANSAYCQLENNVSNRRILVPVEEFVFKRIWKCAAPSKVRAFVWQLLLNRVQTKDNLLKRKMLQIDQQMCVLCGRNTETAVHLFLHCDVAAKICGLLGGWLRVRACYMNGSGVRSIVCVDDCALWSVPLLVSA</sequence>
<evidence type="ECO:0000313" key="2">
    <source>
        <dbReference type="EMBL" id="GAU17441.1"/>
    </source>
</evidence>
<dbReference type="PANTHER" id="PTHR33116">
    <property type="entry name" value="REVERSE TRANSCRIPTASE ZINC-BINDING DOMAIN-CONTAINING PROTEIN-RELATED-RELATED"/>
    <property type="match status" value="1"/>
</dbReference>
<evidence type="ECO:0000313" key="3">
    <source>
        <dbReference type="Proteomes" id="UP000242715"/>
    </source>
</evidence>
<dbReference type="PROSITE" id="PS50878">
    <property type="entry name" value="RT_POL"/>
    <property type="match status" value="1"/>
</dbReference>
<dbReference type="Pfam" id="PF13966">
    <property type="entry name" value="zf-RVT"/>
    <property type="match status" value="1"/>
</dbReference>
<dbReference type="InterPro" id="IPR026960">
    <property type="entry name" value="RVT-Znf"/>
</dbReference>
<proteinExistence type="predicted"/>
<dbReference type="EMBL" id="DF973170">
    <property type="protein sequence ID" value="GAU17441.1"/>
    <property type="molecule type" value="Genomic_DNA"/>
</dbReference>
<dbReference type="InterPro" id="IPR000477">
    <property type="entry name" value="RT_dom"/>
</dbReference>
<reference evidence="3" key="1">
    <citation type="journal article" date="2017" name="Front. Plant Sci.">
        <title>Climate Clever Clovers: New Paradigm to Reduce the Environmental Footprint of Ruminants by Breeding Low Methanogenic Forages Utilizing Haplotype Variation.</title>
        <authorList>
            <person name="Kaur P."/>
            <person name="Appels R."/>
            <person name="Bayer P.E."/>
            <person name="Keeble-Gagnere G."/>
            <person name="Wang J."/>
            <person name="Hirakawa H."/>
            <person name="Shirasawa K."/>
            <person name="Vercoe P."/>
            <person name="Stefanova K."/>
            <person name="Durmic Z."/>
            <person name="Nichols P."/>
            <person name="Revell C."/>
            <person name="Isobe S.N."/>
            <person name="Edwards D."/>
            <person name="Erskine W."/>
        </authorList>
    </citation>
    <scope>NUCLEOTIDE SEQUENCE [LARGE SCALE GENOMIC DNA]</scope>
    <source>
        <strain evidence="3">cv. Daliak</strain>
    </source>
</reference>
<name>A0A2Z6LYP2_TRISU</name>
<accession>A0A2Z6LYP2</accession>
<feature type="domain" description="Reverse transcriptase" evidence="1">
    <location>
        <begin position="1"/>
        <end position="163"/>
    </location>
</feature>
<dbReference type="Pfam" id="PF00078">
    <property type="entry name" value="RVT_1"/>
    <property type="match status" value="1"/>
</dbReference>
<dbReference type="PANTHER" id="PTHR33116:SF78">
    <property type="entry name" value="OS12G0587133 PROTEIN"/>
    <property type="match status" value="1"/>
</dbReference>
<keyword evidence="3" id="KW-1185">Reference proteome</keyword>
<dbReference type="AlphaFoldDB" id="A0A2Z6LYP2"/>
<gene>
    <name evidence="2" type="ORF">TSUD_233190</name>
</gene>
<dbReference type="OrthoDB" id="2287349at2759"/>